<keyword evidence="2" id="KW-1185">Reference proteome</keyword>
<keyword evidence="1" id="KW-1133">Transmembrane helix</keyword>
<sequence>MFGFSLEVKVETPSSNSLSNNYDLTKRYQYRENMRTTMQLFPTLFFYFLVQMNFMQAFLNYTNKDMHYREIIV</sequence>
<dbReference type="WBParaSite" id="MhA1_Contig2859.frz3.gene1">
    <property type="protein sequence ID" value="MhA1_Contig2859.frz3.gene1"/>
    <property type="gene ID" value="MhA1_Contig2859.frz3.gene1"/>
</dbReference>
<organism evidence="2 3">
    <name type="scientific">Meloidogyne hapla</name>
    <name type="common">Root-knot nematode worm</name>
    <dbReference type="NCBI Taxonomy" id="6305"/>
    <lineage>
        <taxon>Eukaryota</taxon>
        <taxon>Metazoa</taxon>
        <taxon>Ecdysozoa</taxon>
        <taxon>Nematoda</taxon>
        <taxon>Chromadorea</taxon>
        <taxon>Rhabditida</taxon>
        <taxon>Tylenchina</taxon>
        <taxon>Tylenchomorpha</taxon>
        <taxon>Tylenchoidea</taxon>
        <taxon>Meloidogynidae</taxon>
        <taxon>Meloidogyninae</taxon>
        <taxon>Meloidogyne</taxon>
    </lineage>
</organism>
<evidence type="ECO:0000313" key="2">
    <source>
        <dbReference type="Proteomes" id="UP000095281"/>
    </source>
</evidence>
<keyword evidence="1" id="KW-0812">Transmembrane</keyword>
<evidence type="ECO:0000256" key="1">
    <source>
        <dbReference type="SAM" id="Phobius"/>
    </source>
</evidence>
<dbReference type="AlphaFoldDB" id="A0A1I8BKA7"/>
<evidence type="ECO:0000313" key="3">
    <source>
        <dbReference type="WBParaSite" id="MhA1_Contig2859.frz3.gene1"/>
    </source>
</evidence>
<reference evidence="3" key="1">
    <citation type="submission" date="2016-11" db="UniProtKB">
        <authorList>
            <consortium name="WormBaseParasite"/>
        </authorList>
    </citation>
    <scope>IDENTIFICATION</scope>
</reference>
<proteinExistence type="predicted"/>
<dbReference type="Proteomes" id="UP000095281">
    <property type="component" value="Unplaced"/>
</dbReference>
<feature type="transmembrane region" description="Helical" evidence="1">
    <location>
        <begin position="40"/>
        <end position="59"/>
    </location>
</feature>
<protein>
    <submittedName>
        <fullName evidence="3">Uncharacterized protein</fullName>
    </submittedName>
</protein>
<name>A0A1I8BKA7_MELHA</name>
<accession>A0A1I8BKA7</accession>
<keyword evidence="1" id="KW-0472">Membrane</keyword>